<feature type="transmembrane region" description="Helical" evidence="2">
    <location>
        <begin position="66"/>
        <end position="99"/>
    </location>
</feature>
<comment type="caution">
    <text evidence="3">The sequence shown here is derived from an EMBL/GenBank/DDBJ whole genome shotgun (WGS) entry which is preliminary data.</text>
</comment>
<feature type="region of interest" description="Disordered" evidence="1">
    <location>
        <begin position="20"/>
        <end position="48"/>
    </location>
</feature>
<dbReference type="InterPro" id="IPR018730">
    <property type="entry name" value="DUF2273"/>
</dbReference>
<keyword evidence="2" id="KW-0472">Membrane</keyword>
<evidence type="ECO:0000256" key="1">
    <source>
        <dbReference type="SAM" id="MobiDB-lite"/>
    </source>
</evidence>
<feature type="compositionally biased region" description="Low complexity" evidence="1">
    <location>
        <begin position="29"/>
        <end position="47"/>
    </location>
</feature>
<sequence length="122" mass="12837">MADERGAKPKVEFKVELEDAVEKDAGQRPSADAPGDGAASGEPASDGLGRVRDWVRRAFPGGEGAFWGGIVGLVAAIVFLVLGVWYTAVIAAFVLVGVAVGQVVDGDPKIWNLIRSLFSRNQ</sequence>
<protein>
    <submittedName>
        <fullName evidence="3">DUF2273 domain-containing protein</fullName>
    </submittedName>
</protein>
<organism evidence="3 4">
    <name type="scientific">Thermophilibacter provencensis</name>
    <dbReference type="NCBI Taxonomy" id="1852386"/>
    <lineage>
        <taxon>Bacteria</taxon>
        <taxon>Bacillati</taxon>
        <taxon>Actinomycetota</taxon>
        <taxon>Coriobacteriia</taxon>
        <taxon>Coriobacteriales</taxon>
        <taxon>Atopobiaceae</taxon>
        <taxon>Thermophilibacter</taxon>
    </lineage>
</organism>
<keyword evidence="2" id="KW-0812">Transmembrane</keyword>
<dbReference type="Proteomes" id="UP000697330">
    <property type="component" value="Unassembled WGS sequence"/>
</dbReference>
<reference evidence="3" key="2">
    <citation type="submission" date="2021-09" db="EMBL/GenBank/DDBJ databases">
        <authorList>
            <person name="Gilroy R."/>
        </authorList>
    </citation>
    <scope>NUCLEOTIDE SEQUENCE</scope>
    <source>
        <strain evidence="3">CHK124-7917</strain>
    </source>
</reference>
<proteinExistence type="predicted"/>
<evidence type="ECO:0000256" key="2">
    <source>
        <dbReference type="SAM" id="Phobius"/>
    </source>
</evidence>
<keyword evidence="2" id="KW-1133">Transmembrane helix</keyword>
<name>A0A921GEF4_9ACTN</name>
<reference evidence="3" key="1">
    <citation type="journal article" date="2021" name="PeerJ">
        <title>Extensive microbial diversity within the chicken gut microbiome revealed by metagenomics and culture.</title>
        <authorList>
            <person name="Gilroy R."/>
            <person name="Ravi A."/>
            <person name="Getino M."/>
            <person name="Pursley I."/>
            <person name="Horton D.L."/>
            <person name="Alikhan N.F."/>
            <person name="Baker D."/>
            <person name="Gharbi K."/>
            <person name="Hall N."/>
            <person name="Watson M."/>
            <person name="Adriaenssens E.M."/>
            <person name="Foster-Nyarko E."/>
            <person name="Jarju S."/>
            <person name="Secka A."/>
            <person name="Antonio M."/>
            <person name="Oren A."/>
            <person name="Chaudhuri R.R."/>
            <person name="La Ragione R."/>
            <person name="Hildebrand F."/>
            <person name="Pallen M.J."/>
        </authorList>
    </citation>
    <scope>NUCLEOTIDE SEQUENCE</scope>
    <source>
        <strain evidence="3">CHK124-7917</strain>
    </source>
</reference>
<accession>A0A921GEF4</accession>
<dbReference type="Pfam" id="PF10031">
    <property type="entry name" value="DUF2273"/>
    <property type="match status" value="1"/>
</dbReference>
<evidence type="ECO:0000313" key="3">
    <source>
        <dbReference type="EMBL" id="HJF44766.1"/>
    </source>
</evidence>
<gene>
    <name evidence="3" type="ORF">K8U72_03150</name>
</gene>
<dbReference type="RefSeq" id="WP_274958738.1">
    <property type="nucleotide sequence ID" value="NZ_DYWQ01000051.1"/>
</dbReference>
<dbReference type="AlphaFoldDB" id="A0A921GEF4"/>
<dbReference type="EMBL" id="DYWQ01000051">
    <property type="protein sequence ID" value="HJF44766.1"/>
    <property type="molecule type" value="Genomic_DNA"/>
</dbReference>
<evidence type="ECO:0000313" key="4">
    <source>
        <dbReference type="Proteomes" id="UP000697330"/>
    </source>
</evidence>